<dbReference type="EMBL" id="JAENHL010000008">
    <property type="protein sequence ID" value="MBK1870951.1"/>
    <property type="molecule type" value="Genomic_DNA"/>
</dbReference>
<evidence type="ECO:0000313" key="2">
    <source>
        <dbReference type="Proteomes" id="UP000616151"/>
    </source>
</evidence>
<name>A0ACC5REL3_9HYPH</name>
<proteinExistence type="predicted"/>
<reference evidence="1" key="1">
    <citation type="submission" date="2021-01" db="EMBL/GenBank/DDBJ databases">
        <authorList>
            <person name="Sun Q."/>
        </authorList>
    </citation>
    <scope>NUCLEOTIDE SEQUENCE</scope>
    <source>
        <strain evidence="1">YIM B02566</strain>
    </source>
</reference>
<accession>A0ACC5REL3</accession>
<evidence type="ECO:0000313" key="1">
    <source>
        <dbReference type="EMBL" id="MBK1870951.1"/>
    </source>
</evidence>
<organism evidence="1 2">
    <name type="scientific">Taklimakanibacter albus</name>
    <dbReference type="NCBI Taxonomy" id="2800327"/>
    <lineage>
        <taxon>Bacteria</taxon>
        <taxon>Pseudomonadati</taxon>
        <taxon>Pseudomonadota</taxon>
        <taxon>Alphaproteobacteria</taxon>
        <taxon>Hyphomicrobiales</taxon>
        <taxon>Aestuariivirgaceae</taxon>
        <taxon>Taklimakanibacter</taxon>
    </lineage>
</organism>
<gene>
    <name evidence="1" type="ORF">JHL16_31590</name>
</gene>
<comment type="caution">
    <text evidence="1">The sequence shown here is derived from an EMBL/GenBank/DDBJ whole genome shotgun (WGS) entry which is preliminary data.</text>
</comment>
<keyword evidence="2" id="KW-1185">Reference proteome</keyword>
<protein>
    <submittedName>
        <fullName evidence="1">Uncharacterized protein</fullName>
    </submittedName>
</protein>
<sequence>MVKTAAPRRRIGPAILGIACIAIAAATAWSLAAGQPDGPGSAKAAADITGSTTPIDKAKGPSGLPLPRFVSLKADKINVRRGPSSEHQVAWVYQRKGLPVEITAEFENWRRIRDSDGDEGWVYQSMLSGKRMALVAPWRKQEAVPMYASPTNAAGLVAMVKAGVVATIEDCTGDWCSLSASGYQGWISQAMLWGAYPGEQIEK</sequence>
<dbReference type="Proteomes" id="UP000616151">
    <property type="component" value="Unassembled WGS sequence"/>
</dbReference>